<dbReference type="AlphaFoldDB" id="A0A1C7NA68"/>
<proteinExistence type="predicted"/>
<keyword evidence="3" id="KW-1185">Reference proteome</keyword>
<accession>A0A1C7NA68</accession>
<organism evidence="2 3">
    <name type="scientific">Choanephora cucurbitarum</name>
    <dbReference type="NCBI Taxonomy" id="101091"/>
    <lineage>
        <taxon>Eukaryota</taxon>
        <taxon>Fungi</taxon>
        <taxon>Fungi incertae sedis</taxon>
        <taxon>Mucoromycota</taxon>
        <taxon>Mucoromycotina</taxon>
        <taxon>Mucoromycetes</taxon>
        <taxon>Mucorales</taxon>
        <taxon>Mucorineae</taxon>
        <taxon>Choanephoraceae</taxon>
        <taxon>Choanephoroideae</taxon>
        <taxon>Choanephora</taxon>
    </lineage>
</organism>
<feature type="region of interest" description="Disordered" evidence="1">
    <location>
        <begin position="196"/>
        <end position="227"/>
    </location>
</feature>
<evidence type="ECO:0000313" key="2">
    <source>
        <dbReference type="EMBL" id="OBZ85941.1"/>
    </source>
</evidence>
<dbReference type="Proteomes" id="UP000093000">
    <property type="component" value="Unassembled WGS sequence"/>
</dbReference>
<reference evidence="2 3" key="1">
    <citation type="submission" date="2016-03" db="EMBL/GenBank/DDBJ databases">
        <title>Choanephora cucurbitarum.</title>
        <authorList>
            <person name="Min B."/>
            <person name="Park H."/>
            <person name="Park J.-H."/>
            <person name="Shin H.-D."/>
            <person name="Choi I.-G."/>
        </authorList>
    </citation>
    <scope>NUCLEOTIDE SEQUENCE [LARGE SCALE GENOMIC DNA]</scope>
    <source>
        <strain evidence="2 3">KUS-F28377</strain>
    </source>
</reference>
<dbReference type="OrthoDB" id="2261340at2759"/>
<feature type="compositionally biased region" description="Acidic residues" evidence="1">
    <location>
        <begin position="201"/>
        <end position="227"/>
    </location>
</feature>
<gene>
    <name evidence="2" type="ORF">A0J61_06003</name>
</gene>
<name>A0A1C7NA68_9FUNG</name>
<evidence type="ECO:0000313" key="3">
    <source>
        <dbReference type="Proteomes" id="UP000093000"/>
    </source>
</evidence>
<dbReference type="EMBL" id="LUGH01000343">
    <property type="protein sequence ID" value="OBZ85941.1"/>
    <property type="molecule type" value="Genomic_DNA"/>
</dbReference>
<dbReference type="InParanoid" id="A0A1C7NA68"/>
<protein>
    <submittedName>
        <fullName evidence="2">Uncharacterized protein</fullName>
    </submittedName>
</protein>
<evidence type="ECO:0000256" key="1">
    <source>
        <dbReference type="SAM" id="MobiDB-lite"/>
    </source>
</evidence>
<comment type="caution">
    <text evidence="2">The sequence shown here is derived from an EMBL/GenBank/DDBJ whole genome shotgun (WGS) entry which is preliminary data.</text>
</comment>
<sequence length="227" mass="25674">MKSSRSVKNKLDGIKEFRVNDNTERAQKEVFQFMGDTVPGSLSKTNVASKMDLHISAASSSSFGCSMTGIAKERTSKKYYVDKLKLLLMPKFHLNSLMQSLQVEPTSLHIPLMQTMRFKCHLQHLVLVKPKQYALKQVATISYPITKELVDGGGIKKLIDTLAYVKESALEMKVKISNLLAVRWPDTFVLEVDSNWVADHGEDDEEEADAEEDDEEKDDEECDNEEL</sequence>